<organism evidence="1 2">
    <name type="scientific">Pedobacter rhizosphaerae</name>
    <dbReference type="NCBI Taxonomy" id="390241"/>
    <lineage>
        <taxon>Bacteria</taxon>
        <taxon>Pseudomonadati</taxon>
        <taxon>Bacteroidota</taxon>
        <taxon>Sphingobacteriia</taxon>
        <taxon>Sphingobacteriales</taxon>
        <taxon>Sphingobacteriaceae</taxon>
        <taxon>Pedobacter</taxon>
    </lineage>
</organism>
<keyword evidence="2" id="KW-1185">Reference proteome</keyword>
<proteinExistence type="predicted"/>
<name>A0A1H9QQX7_9SPHI</name>
<reference evidence="2" key="1">
    <citation type="submission" date="2016-10" db="EMBL/GenBank/DDBJ databases">
        <authorList>
            <person name="Varghese N."/>
            <person name="Submissions S."/>
        </authorList>
    </citation>
    <scope>NUCLEOTIDE SEQUENCE [LARGE SCALE GENOMIC DNA]</scope>
    <source>
        <strain evidence="2">DSM 18610</strain>
    </source>
</reference>
<dbReference type="EMBL" id="FOGG01000012">
    <property type="protein sequence ID" value="SER62820.1"/>
    <property type="molecule type" value="Genomic_DNA"/>
</dbReference>
<accession>A0A1H9QQX7</accession>
<evidence type="ECO:0000313" key="2">
    <source>
        <dbReference type="Proteomes" id="UP000199572"/>
    </source>
</evidence>
<protein>
    <recommendedName>
        <fullName evidence="3">DUF4369 domain-containing protein</fullName>
    </recommendedName>
</protein>
<evidence type="ECO:0000313" key="1">
    <source>
        <dbReference type="EMBL" id="SER62820.1"/>
    </source>
</evidence>
<evidence type="ECO:0008006" key="3">
    <source>
        <dbReference type="Google" id="ProtNLM"/>
    </source>
</evidence>
<gene>
    <name evidence="1" type="ORF">SAMN04488023_112106</name>
</gene>
<sequence>MIRHTRKKLLISCMKKIIHLILLSILPLLINAQTTSYLVKGTVINDKTAKFAYLVVAKNKEMFKVVPIKNNSFSFSGKTDLKGENLKPAVLFVDERGNITMDELYSKLKQGVWINGRKNLRPVILEEVTFEIENSQLASKSKVTSGGILTKQWDESKPAVAQGKSVEFIKKYPDSPVSLSMIDKMVQMNDAPSRGDMDKKQPLKVLYSLLSERLKKSPNGIELKKSIDAL</sequence>
<dbReference type="AlphaFoldDB" id="A0A1H9QQX7"/>
<dbReference type="Proteomes" id="UP000199572">
    <property type="component" value="Unassembled WGS sequence"/>
</dbReference>